<dbReference type="AlphaFoldDB" id="A0A2N9M2B4"/>
<dbReference type="Proteomes" id="UP000239735">
    <property type="component" value="Unassembled WGS sequence"/>
</dbReference>
<name>A0A2N9M2B4_9BACT</name>
<reference evidence="2" key="1">
    <citation type="submission" date="2018-02" db="EMBL/GenBank/DDBJ databases">
        <authorList>
            <person name="Hausmann B."/>
        </authorList>
    </citation>
    <scope>NUCLEOTIDE SEQUENCE [LARGE SCALE GENOMIC DNA]</scope>
    <source>
        <strain evidence="2">Peat soil MAG SbA5</strain>
    </source>
</reference>
<protein>
    <recommendedName>
        <fullName evidence="3">DUF3800 domain-containing protein</fullName>
    </recommendedName>
</protein>
<evidence type="ECO:0008006" key="3">
    <source>
        <dbReference type="Google" id="ProtNLM"/>
    </source>
</evidence>
<accession>A0A2N9M2B4</accession>
<dbReference type="Pfam" id="PF12686">
    <property type="entry name" value="DUF3800"/>
    <property type="match status" value="1"/>
</dbReference>
<evidence type="ECO:0000313" key="2">
    <source>
        <dbReference type="Proteomes" id="UP000239735"/>
    </source>
</evidence>
<dbReference type="InterPro" id="IPR024524">
    <property type="entry name" value="DUF3800"/>
</dbReference>
<dbReference type="EMBL" id="OKRB01000131">
    <property type="protein sequence ID" value="SPE29634.1"/>
    <property type="molecule type" value="Genomic_DNA"/>
</dbReference>
<sequence>MAVFHVYLDESGKLSGKSDYTCLGGFVASAAEWNRVSFEWNSCLFKWRIPPVHMSRIMASLKRDEEEKRDDAWKKKKHEWGTLWESRRNQFLEELAMIIHRSSLVCVTTLVDANAYRKIQGEAGCDLVWSDSNVFAFHNVLMRSIENIETIDRCAPIGVVLDDDPEHAKSYYDMLTTLRTHSDQRFRKVSERVRQITFCDDAIYPGLQAADLVAFVCRRFKVDDVQDEERLDQIPHSLYPHLTVAGVHHSHIYTEDLLRMIARGTYQLINHEGENKDGFGI</sequence>
<organism evidence="1 2">
    <name type="scientific">Candidatus Sulfuritelmatomonas gaucii</name>
    <dbReference type="NCBI Taxonomy" id="2043161"/>
    <lineage>
        <taxon>Bacteria</taxon>
        <taxon>Pseudomonadati</taxon>
        <taxon>Acidobacteriota</taxon>
        <taxon>Terriglobia</taxon>
        <taxon>Terriglobales</taxon>
        <taxon>Acidobacteriaceae</taxon>
        <taxon>Candidatus Sulfuritelmatomonas</taxon>
    </lineage>
</organism>
<proteinExistence type="predicted"/>
<gene>
    <name evidence="1" type="ORF">SBA5_700016</name>
</gene>
<evidence type="ECO:0000313" key="1">
    <source>
        <dbReference type="EMBL" id="SPE29634.1"/>
    </source>
</evidence>